<comment type="caution">
    <text evidence="1">The sequence shown here is derived from an EMBL/GenBank/DDBJ whole genome shotgun (WGS) entry which is preliminary data.</text>
</comment>
<protein>
    <submittedName>
        <fullName evidence="1">Uncharacterized protein</fullName>
    </submittedName>
</protein>
<dbReference type="Proteomes" id="UP000295626">
    <property type="component" value="Unassembled WGS sequence"/>
</dbReference>
<name>A0ABY2DLI7_9ACTN</name>
<sequence>MSAPGHHTFVQDVAAGRARRDDIDTYICRWHDNPTIGGELHEYLGLTWDEYRRWAQAPEAPLT</sequence>
<evidence type="ECO:0000313" key="1">
    <source>
        <dbReference type="EMBL" id="TDC02103.1"/>
    </source>
</evidence>
<keyword evidence="2" id="KW-1185">Reference proteome</keyword>
<accession>A0ABY2DLI7</accession>
<gene>
    <name evidence="1" type="ORF">E1091_01480</name>
</gene>
<evidence type="ECO:0000313" key="2">
    <source>
        <dbReference type="Proteomes" id="UP000295626"/>
    </source>
</evidence>
<organism evidence="1 2">
    <name type="scientific">Micromonospora fluostatini</name>
    <dbReference type="NCBI Taxonomy" id="1629071"/>
    <lineage>
        <taxon>Bacteria</taxon>
        <taxon>Bacillati</taxon>
        <taxon>Actinomycetota</taxon>
        <taxon>Actinomycetes</taxon>
        <taxon>Micromonosporales</taxon>
        <taxon>Micromonosporaceae</taxon>
        <taxon>Micromonospora</taxon>
    </lineage>
</organism>
<reference evidence="1 2" key="1">
    <citation type="submission" date="2019-02" db="EMBL/GenBank/DDBJ databases">
        <title>Draft genome sequences of novel Actinobacteria.</title>
        <authorList>
            <person name="Sahin N."/>
            <person name="Ay H."/>
            <person name="Saygin H."/>
        </authorList>
    </citation>
    <scope>NUCLEOTIDE SEQUENCE [LARGE SCALE GENOMIC DNA]</scope>
    <source>
        <strain evidence="1 2">JCM 30529</strain>
    </source>
</reference>
<proteinExistence type="predicted"/>
<dbReference type="EMBL" id="SMKE01000020">
    <property type="protein sequence ID" value="TDC02103.1"/>
    <property type="molecule type" value="Genomic_DNA"/>
</dbReference>